<organism evidence="2">
    <name type="scientific">mine drainage metagenome</name>
    <dbReference type="NCBI Taxonomy" id="410659"/>
    <lineage>
        <taxon>unclassified sequences</taxon>
        <taxon>metagenomes</taxon>
        <taxon>ecological metagenomes</taxon>
    </lineage>
</organism>
<dbReference type="AlphaFoldDB" id="T1BTM5"/>
<sequence length="69" mass="7821">MLGHLERGDPSETIERLAREVHADLIVLGYHRRSGLGKWWHTPTCTLLIDHTPTSLLVAIRDEPPETDP</sequence>
<dbReference type="Gene3D" id="3.40.50.12370">
    <property type="match status" value="1"/>
</dbReference>
<evidence type="ECO:0000259" key="1">
    <source>
        <dbReference type="Pfam" id="PF00582"/>
    </source>
</evidence>
<accession>T1BTM5</accession>
<dbReference type="InterPro" id="IPR006016">
    <property type="entry name" value="UspA"/>
</dbReference>
<dbReference type="SUPFAM" id="SSF52402">
    <property type="entry name" value="Adenine nucleotide alpha hydrolases-like"/>
    <property type="match status" value="1"/>
</dbReference>
<reference evidence="2" key="2">
    <citation type="journal article" date="2014" name="ISME J.">
        <title>Microbial stratification in low pH oxic and suboxic macroscopic growths along an acid mine drainage.</title>
        <authorList>
            <person name="Mendez-Garcia C."/>
            <person name="Mesa V."/>
            <person name="Sprenger R.R."/>
            <person name="Richter M."/>
            <person name="Diez M.S."/>
            <person name="Solano J."/>
            <person name="Bargiela R."/>
            <person name="Golyshina O.V."/>
            <person name="Manteca A."/>
            <person name="Ramos J.L."/>
            <person name="Gallego J.R."/>
            <person name="Llorente I."/>
            <person name="Martins Dos Santos V.A."/>
            <person name="Jensen O.N."/>
            <person name="Pelaez A.I."/>
            <person name="Sanchez J."/>
            <person name="Ferrer M."/>
        </authorList>
    </citation>
    <scope>NUCLEOTIDE SEQUENCE</scope>
</reference>
<dbReference type="CDD" id="cd00293">
    <property type="entry name" value="USP-like"/>
    <property type="match status" value="1"/>
</dbReference>
<dbReference type="EMBL" id="AUZZ01003312">
    <property type="protein sequence ID" value="EQD57305.1"/>
    <property type="molecule type" value="Genomic_DNA"/>
</dbReference>
<feature type="domain" description="UspA" evidence="1">
    <location>
        <begin position="4"/>
        <end position="58"/>
    </location>
</feature>
<protein>
    <submittedName>
        <fullName evidence="2">UspA domain-containing protein</fullName>
    </submittedName>
</protein>
<gene>
    <name evidence="2" type="ORF">B2A_04866</name>
</gene>
<evidence type="ECO:0000313" key="2">
    <source>
        <dbReference type="EMBL" id="EQD57305.1"/>
    </source>
</evidence>
<proteinExistence type="predicted"/>
<reference evidence="2" key="1">
    <citation type="submission" date="2013-08" db="EMBL/GenBank/DDBJ databases">
        <authorList>
            <person name="Mendez C."/>
            <person name="Richter M."/>
            <person name="Ferrer M."/>
            <person name="Sanchez J."/>
        </authorList>
    </citation>
    <scope>NUCLEOTIDE SEQUENCE</scope>
</reference>
<comment type="caution">
    <text evidence="2">The sequence shown here is derived from an EMBL/GenBank/DDBJ whole genome shotgun (WGS) entry which is preliminary data.</text>
</comment>
<name>T1BTM5_9ZZZZ</name>
<dbReference type="Pfam" id="PF00582">
    <property type="entry name" value="Usp"/>
    <property type="match status" value="1"/>
</dbReference>